<reference evidence="2 3" key="1">
    <citation type="submission" date="2013-08" db="EMBL/GenBank/DDBJ databases">
        <title>The genome sequence of Knoellia aerolata.</title>
        <authorList>
            <person name="Zhu W."/>
            <person name="Wang G."/>
        </authorList>
    </citation>
    <scope>NUCLEOTIDE SEQUENCE [LARGE SCALE GENOMIC DNA]</scope>
    <source>
        <strain evidence="2 3">DSM 18566</strain>
    </source>
</reference>
<evidence type="ECO:0000259" key="1">
    <source>
        <dbReference type="SMART" id="SM00909"/>
    </source>
</evidence>
<keyword evidence="3" id="KW-1185">Reference proteome</keyword>
<evidence type="ECO:0000313" key="2">
    <source>
        <dbReference type="EMBL" id="KGN43126.1"/>
    </source>
</evidence>
<dbReference type="RefSeq" id="WP_035931588.1">
    <property type="nucleotide sequence ID" value="NZ_AVPL01000001.1"/>
</dbReference>
<dbReference type="eggNOG" id="COG5401">
    <property type="taxonomic scope" value="Bacteria"/>
</dbReference>
<accession>A0A0A0K5L6</accession>
<dbReference type="AlphaFoldDB" id="A0A0A0K5L6"/>
<proteinExistence type="predicted"/>
<dbReference type="Proteomes" id="UP000030013">
    <property type="component" value="Unassembled WGS sequence"/>
</dbReference>
<dbReference type="Pfam" id="PF10646">
    <property type="entry name" value="Germane"/>
    <property type="match status" value="1"/>
</dbReference>
<name>A0A0A0K5L6_9MICO</name>
<evidence type="ECO:0000313" key="3">
    <source>
        <dbReference type="Proteomes" id="UP000030013"/>
    </source>
</evidence>
<dbReference type="PROSITE" id="PS51257">
    <property type="entry name" value="PROKAR_LIPOPROTEIN"/>
    <property type="match status" value="1"/>
</dbReference>
<organism evidence="2 3">
    <name type="scientific">Knoellia aerolata DSM 18566</name>
    <dbReference type="NCBI Taxonomy" id="1385519"/>
    <lineage>
        <taxon>Bacteria</taxon>
        <taxon>Bacillati</taxon>
        <taxon>Actinomycetota</taxon>
        <taxon>Actinomycetes</taxon>
        <taxon>Micrococcales</taxon>
        <taxon>Intrasporangiaceae</taxon>
        <taxon>Knoellia</taxon>
    </lineage>
</organism>
<dbReference type="EMBL" id="AVPL01000001">
    <property type="protein sequence ID" value="KGN43126.1"/>
    <property type="molecule type" value="Genomic_DNA"/>
</dbReference>
<dbReference type="SMART" id="SM00909">
    <property type="entry name" value="Germane"/>
    <property type="match status" value="1"/>
</dbReference>
<sequence length="185" mass="19340">MTVGGRVVALCAVSLLVSGCGVPLQDEPQRIERARATPDPSAPSAEAGQRDATIFLVRGNRLEPVRRVLQRSDGAELLRALFGGPADAERRRGIRSAIPTGVTPVQVTRTGSVAVVEAPEQITRAGGEDRVLAVAQIVYTLTASDGVRSVQLTRSGAPTAAPSGDGRLVTRPLTRADFIERAPAG</sequence>
<dbReference type="STRING" id="1385519.N801_05020"/>
<protein>
    <recommendedName>
        <fullName evidence="1">GerMN domain-containing protein</fullName>
    </recommendedName>
</protein>
<feature type="domain" description="GerMN" evidence="1">
    <location>
        <begin position="74"/>
        <end position="163"/>
    </location>
</feature>
<gene>
    <name evidence="2" type="ORF">N801_05020</name>
</gene>
<dbReference type="InterPro" id="IPR019606">
    <property type="entry name" value="GerMN"/>
</dbReference>
<comment type="caution">
    <text evidence="2">The sequence shown here is derived from an EMBL/GenBank/DDBJ whole genome shotgun (WGS) entry which is preliminary data.</text>
</comment>